<sequence length="118" mass="13648">MAKVYLLIQMANERFLQYTSEEQAVSIDASMIPYFGRHGCKQFIRGKSVKFGYKAWIMPMITGYCLNFDIYQGRSKPNHGQEESSPVRGLGETKQPVSRQEVFAIFDNFLRQLDLLQN</sequence>
<name>A0A8K0GDT2_IGNLU</name>
<feature type="domain" description="PiggyBac transposable element-derived protein" evidence="2">
    <location>
        <begin position="3"/>
        <end position="116"/>
    </location>
</feature>
<dbReference type="InterPro" id="IPR029526">
    <property type="entry name" value="PGBD"/>
</dbReference>
<dbReference type="InterPro" id="IPR052638">
    <property type="entry name" value="PiggyBac_TE-derived"/>
</dbReference>
<keyword evidence="4" id="KW-1185">Reference proteome</keyword>
<protein>
    <recommendedName>
        <fullName evidence="2">PiggyBac transposable element-derived protein domain-containing protein</fullName>
    </recommendedName>
</protein>
<gene>
    <name evidence="3" type="ORF">ILUMI_08035</name>
</gene>
<proteinExistence type="predicted"/>
<dbReference type="Pfam" id="PF13843">
    <property type="entry name" value="DDE_Tnp_1_7"/>
    <property type="match status" value="1"/>
</dbReference>
<dbReference type="Proteomes" id="UP000801492">
    <property type="component" value="Unassembled WGS sequence"/>
</dbReference>
<evidence type="ECO:0000313" key="3">
    <source>
        <dbReference type="EMBL" id="KAF2898137.1"/>
    </source>
</evidence>
<dbReference type="PANTHER" id="PTHR47055:SF3">
    <property type="entry name" value="PHORBOL-ESTER_DAG-TYPE DOMAIN-CONTAINING PROTEIN"/>
    <property type="match status" value="1"/>
</dbReference>
<evidence type="ECO:0000256" key="1">
    <source>
        <dbReference type="SAM" id="MobiDB-lite"/>
    </source>
</evidence>
<evidence type="ECO:0000259" key="2">
    <source>
        <dbReference type="Pfam" id="PF13843"/>
    </source>
</evidence>
<feature type="region of interest" description="Disordered" evidence="1">
    <location>
        <begin position="76"/>
        <end position="96"/>
    </location>
</feature>
<dbReference type="OrthoDB" id="6613190at2759"/>
<accession>A0A8K0GDT2</accession>
<comment type="caution">
    <text evidence="3">The sequence shown here is derived from an EMBL/GenBank/DDBJ whole genome shotgun (WGS) entry which is preliminary data.</text>
</comment>
<dbReference type="PANTHER" id="PTHR47055">
    <property type="entry name" value="DDE_TNP_1_7 DOMAIN-CONTAINING PROTEIN"/>
    <property type="match status" value="1"/>
</dbReference>
<dbReference type="AlphaFoldDB" id="A0A8K0GDT2"/>
<evidence type="ECO:0000313" key="4">
    <source>
        <dbReference type="Proteomes" id="UP000801492"/>
    </source>
</evidence>
<dbReference type="GO" id="GO:0043565">
    <property type="term" value="F:sequence-specific DNA binding"/>
    <property type="evidence" value="ECO:0007669"/>
    <property type="project" value="TreeGrafter"/>
</dbReference>
<organism evidence="3 4">
    <name type="scientific">Ignelater luminosus</name>
    <name type="common">Cucubano</name>
    <name type="synonym">Pyrophorus luminosus</name>
    <dbReference type="NCBI Taxonomy" id="2038154"/>
    <lineage>
        <taxon>Eukaryota</taxon>
        <taxon>Metazoa</taxon>
        <taxon>Ecdysozoa</taxon>
        <taxon>Arthropoda</taxon>
        <taxon>Hexapoda</taxon>
        <taxon>Insecta</taxon>
        <taxon>Pterygota</taxon>
        <taxon>Neoptera</taxon>
        <taxon>Endopterygota</taxon>
        <taxon>Coleoptera</taxon>
        <taxon>Polyphaga</taxon>
        <taxon>Elateriformia</taxon>
        <taxon>Elateroidea</taxon>
        <taxon>Elateridae</taxon>
        <taxon>Agrypninae</taxon>
        <taxon>Pyrophorini</taxon>
        <taxon>Ignelater</taxon>
    </lineage>
</organism>
<dbReference type="EMBL" id="VTPC01003680">
    <property type="protein sequence ID" value="KAF2898137.1"/>
    <property type="molecule type" value="Genomic_DNA"/>
</dbReference>
<reference evidence="3" key="1">
    <citation type="submission" date="2019-08" db="EMBL/GenBank/DDBJ databases">
        <title>The genome of the North American firefly Photinus pyralis.</title>
        <authorList>
            <consortium name="Photinus pyralis genome working group"/>
            <person name="Fallon T.R."/>
            <person name="Sander Lower S.E."/>
            <person name="Weng J.-K."/>
        </authorList>
    </citation>
    <scope>NUCLEOTIDE SEQUENCE</scope>
    <source>
        <strain evidence="3">TRF0915ILg1</strain>
        <tissue evidence="3">Whole body</tissue>
    </source>
</reference>